<dbReference type="AlphaFoldDB" id="A0A8H7PSE7"/>
<comment type="subunit">
    <text evidence="23">Homodimer. Interacts with PTCD1.</text>
</comment>
<evidence type="ECO:0000313" key="27">
    <source>
        <dbReference type="Proteomes" id="UP000612746"/>
    </source>
</evidence>
<dbReference type="GO" id="GO:0042781">
    <property type="term" value="F:3'-tRNA processing endoribonuclease activity"/>
    <property type="evidence" value="ECO:0007669"/>
    <property type="project" value="UniProtKB-EC"/>
</dbReference>
<evidence type="ECO:0000256" key="12">
    <source>
        <dbReference type="ARBA" id="ARBA00022759"/>
    </source>
</evidence>
<evidence type="ECO:0000256" key="6">
    <source>
        <dbReference type="ARBA" id="ARBA00012477"/>
    </source>
</evidence>
<dbReference type="EMBL" id="JAEPRA010000011">
    <property type="protein sequence ID" value="KAG2178684.1"/>
    <property type="molecule type" value="Genomic_DNA"/>
</dbReference>
<protein>
    <recommendedName>
        <fullName evidence="7">Zinc phosphodiesterase ELAC protein 2</fullName>
        <ecNumber evidence="6">3.1.26.11</ecNumber>
    </recommendedName>
    <alternativeName>
        <fullName evidence="21">ElaC homolog protein 2</fullName>
    </alternativeName>
    <alternativeName>
        <fullName evidence="19">Ribonuclease Z 2</fullName>
    </alternativeName>
    <alternativeName>
        <fullName evidence="20">tRNA 3 endonuclease 2</fullName>
    </alternativeName>
    <alternativeName>
        <fullName evidence="18">tRNase Z 2</fullName>
    </alternativeName>
</protein>
<name>A0A8H7PSE7_9FUNG</name>
<dbReference type="CDD" id="cd07718">
    <property type="entry name" value="RNaseZ_ELAC1_ELAC2-C-term-like_MBL-fold"/>
    <property type="match status" value="1"/>
</dbReference>
<comment type="cofactor">
    <cofactor evidence="2">
        <name>Zn(2+)</name>
        <dbReference type="ChEBI" id="CHEBI:29105"/>
    </cofactor>
</comment>
<evidence type="ECO:0000256" key="7">
    <source>
        <dbReference type="ARBA" id="ARBA00013357"/>
    </source>
</evidence>
<keyword evidence="27" id="KW-1185">Reference proteome</keyword>
<evidence type="ECO:0000256" key="13">
    <source>
        <dbReference type="ARBA" id="ARBA00022801"/>
    </source>
</evidence>
<evidence type="ECO:0000256" key="4">
    <source>
        <dbReference type="ARBA" id="ARBA00004305"/>
    </source>
</evidence>
<keyword evidence="8" id="KW-0597">Phosphoprotein</keyword>
<evidence type="ECO:0000256" key="18">
    <source>
        <dbReference type="ARBA" id="ARBA00030689"/>
    </source>
</evidence>
<comment type="catalytic activity">
    <reaction evidence="1">
        <text>Endonucleolytic cleavage of RNA, removing extra 3' nucleotides from tRNA precursor, generating 3' termini of tRNAs. A 3'-hydroxy group is left at the tRNA terminus and a 5'-phosphoryl group is left at the trailer molecule.</text>
        <dbReference type="EC" id="3.1.26.11"/>
    </reaction>
</comment>
<dbReference type="Proteomes" id="UP000612746">
    <property type="component" value="Unassembled WGS sequence"/>
</dbReference>
<dbReference type="SUPFAM" id="SSF56281">
    <property type="entry name" value="Metallo-hydrolase/oxidoreductase"/>
    <property type="match status" value="2"/>
</dbReference>
<evidence type="ECO:0000256" key="24">
    <source>
        <dbReference type="SAM" id="MobiDB-lite"/>
    </source>
</evidence>
<dbReference type="GO" id="GO:0046872">
    <property type="term" value="F:metal ion binding"/>
    <property type="evidence" value="ECO:0007669"/>
    <property type="project" value="UniProtKB-KW"/>
</dbReference>
<evidence type="ECO:0000256" key="16">
    <source>
        <dbReference type="ARBA" id="ARBA00023128"/>
    </source>
</evidence>
<evidence type="ECO:0000256" key="9">
    <source>
        <dbReference type="ARBA" id="ARBA00022694"/>
    </source>
</evidence>
<keyword evidence="17" id="KW-0539">Nucleus</keyword>
<accession>A0A8H7PSE7</accession>
<keyword evidence="14" id="KW-0862">Zinc</keyword>
<feature type="region of interest" description="Disordered" evidence="24">
    <location>
        <begin position="192"/>
        <end position="229"/>
    </location>
</feature>
<dbReference type="EC" id="3.1.26.11" evidence="6"/>
<keyword evidence="9" id="KW-0819">tRNA processing</keyword>
<evidence type="ECO:0000256" key="2">
    <source>
        <dbReference type="ARBA" id="ARBA00001947"/>
    </source>
</evidence>
<comment type="subcellular location">
    <subcellularLocation>
        <location evidence="4">Mitochondrion matrix</location>
    </subcellularLocation>
    <subcellularLocation>
        <location evidence="3">Nucleus</location>
    </subcellularLocation>
</comment>
<dbReference type="GO" id="GO:0005634">
    <property type="term" value="C:nucleus"/>
    <property type="evidence" value="ECO:0007669"/>
    <property type="project" value="UniProtKB-SubCell"/>
</dbReference>
<evidence type="ECO:0000256" key="14">
    <source>
        <dbReference type="ARBA" id="ARBA00022833"/>
    </source>
</evidence>
<evidence type="ECO:0000256" key="23">
    <source>
        <dbReference type="ARBA" id="ARBA00047136"/>
    </source>
</evidence>
<dbReference type="InterPro" id="IPR047151">
    <property type="entry name" value="RNZ2-like"/>
</dbReference>
<evidence type="ECO:0000256" key="19">
    <source>
        <dbReference type="ARBA" id="ARBA00030729"/>
    </source>
</evidence>
<organism evidence="26 27">
    <name type="scientific">Umbelopsis vinacea</name>
    <dbReference type="NCBI Taxonomy" id="44442"/>
    <lineage>
        <taxon>Eukaryota</taxon>
        <taxon>Fungi</taxon>
        <taxon>Fungi incertae sedis</taxon>
        <taxon>Mucoromycota</taxon>
        <taxon>Mucoromycotina</taxon>
        <taxon>Umbelopsidomycetes</taxon>
        <taxon>Umbelopsidales</taxon>
        <taxon>Umbelopsidaceae</taxon>
        <taxon>Umbelopsis</taxon>
    </lineage>
</organism>
<gene>
    <name evidence="26" type="ORF">INT44_001837</name>
</gene>
<evidence type="ECO:0000313" key="26">
    <source>
        <dbReference type="EMBL" id="KAG2178684.1"/>
    </source>
</evidence>
<evidence type="ECO:0000256" key="21">
    <source>
        <dbReference type="ARBA" id="ARBA00032616"/>
    </source>
</evidence>
<keyword evidence="16" id="KW-0496">Mitochondrion</keyword>
<sequence length="882" mass="98959">MPIVLIKSTSSIFYRRFGLISNTCSKTLVTSPLQLQFKPFGSNFHCQQHRGMKAYLQVVGGVSKERLPSLILHYDNQRYMFNCGEGTQRLCVENKLKLAKMKHIFLSRVDWDCVGGLPGMLLTLADGGIKNISLHGPKNLTHFMVSTRHFVYRTSMSVETHEFQHDSDLFQDENLRVVPVIAYPTTFVPELEDSDSVSKNQGTTQRKRALSKSGSSSDESDSDLQQLSPRAQQQYRKKVLTKMFVPSSPGNSDHQRKKGAGYALQEQKQTENLANAANAIVFQPASEESQAIVQEIGEDVQPPRKKPTVQQQEQNAKRTRYMNRRLPGTKPIPAAISYICRGPEVKGKFNKAAAVALGIKPGPMYGKLHRGESITLDDGTVVTPDRVCDPSIPGHVFIVADCPSPEYIQSLTSSSLFSEYQGASNGSRLSVIVHMLGKGVLENQQYQEWMNTFPSTVQHIIGNQEYNSHPVLFDSHALSQLKLSRLNNEMFPIPWYSNSPEKDLAEISSLPKLSHPMENLLQFDLEPKPKLQKLQNKPFDHIDPSSEANQAVEDLTEYLADVNEAKQAIMDVDSADDAPGANVEITTLGTGSSVPSKYRNVSATLVEIPDDGSILLDAGENTYGQMLRMMGRDGIDKAINNLKAIFVSHLHADHHLGVVHILAKWFELNRGSDKKMYVVSPWAFKLWLEEYSDVQDFGIKNIVFINNEDVLYDKEVEPRAKQRLHNMQGALGLESLQTVHVIHCRWAYGVSLKHNSGWKLVYSGDTRPCPKLVEVGKDATVLLHEATLEDDMVEEALAKRHSTTKEAVQIGQEMNAKYTLLTHFSQRYPKIPVFTDAHNQVGISFDMMRVKIRDLPTLPKYVKALQTLYKDTEKEEVEDLGL</sequence>
<comment type="similarity">
    <text evidence="5">Belongs to the RNase Z family.</text>
</comment>
<dbReference type="PANTHER" id="PTHR12553">
    <property type="entry name" value="ZINC PHOSPHODIESTERASE ELAC PROTEIN 2"/>
    <property type="match status" value="1"/>
</dbReference>
<keyword evidence="11" id="KW-0479">Metal-binding</keyword>
<evidence type="ECO:0000256" key="20">
    <source>
        <dbReference type="ARBA" id="ARBA00032104"/>
    </source>
</evidence>
<evidence type="ECO:0000256" key="3">
    <source>
        <dbReference type="ARBA" id="ARBA00004123"/>
    </source>
</evidence>
<dbReference type="OrthoDB" id="527344at2759"/>
<feature type="domain" description="Metallo-beta-lactamase" evidence="25">
    <location>
        <begin position="600"/>
        <end position="801"/>
    </location>
</feature>
<dbReference type="InterPro" id="IPR036866">
    <property type="entry name" value="RibonucZ/Hydroxyglut_hydro"/>
</dbReference>
<dbReference type="SMART" id="SM00849">
    <property type="entry name" value="Lactamase_B"/>
    <property type="match status" value="1"/>
</dbReference>
<evidence type="ECO:0000256" key="1">
    <source>
        <dbReference type="ARBA" id="ARBA00000402"/>
    </source>
</evidence>
<feature type="compositionally biased region" description="Low complexity" evidence="24">
    <location>
        <begin position="211"/>
        <end position="228"/>
    </location>
</feature>
<dbReference type="Pfam" id="PF13691">
    <property type="entry name" value="Lactamase_B_4"/>
    <property type="match status" value="1"/>
</dbReference>
<evidence type="ECO:0000256" key="17">
    <source>
        <dbReference type="ARBA" id="ARBA00023242"/>
    </source>
</evidence>
<evidence type="ECO:0000256" key="22">
    <source>
        <dbReference type="ARBA" id="ARBA00046098"/>
    </source>
</evidence>
<comment type="caution">
    <text evidence="26">The sequence shown here is derived from an EMBL/GenBank/DDBJ whole genome shotgun (WGS) entry which is preliminary data.</text>
</comment>
<evidence type="ECO:0000256" key="5">
    <source>
        <dbReference type="ARBA" id="ARBA00007823"/>
    </source>
</evidence>
<dbReference type="Pfam" id="PF23023">
    <property type="entry name" value="Anti-Pycsar_Apyc1"/>
    <property type="match status" value="1"/>
</dbReference>
<evidence type="ECO:0000259" key="25">
    <source>
        <dbReference type="SMART" id="SM00849"/>
    </source>
</evidence>
<dbReference type="GO" id="GO:0042645">
    <property type="term" value="C:mitochondrial nucleoid"/>
    <property type="evidence" value="ECO:0007669"/>
    <property type="project" value="UniProtKB-ARBA"/>
</dbReference>
<evidence type="ECO:0000256" key="8">
    <source>
        <dbReference type="ARBA" id="ARBA00022553"/>
    </source>
</evidence>
<keyword evidence="10" id="KW-0540">Nuclease</keyword>
<dbReference type="FunFam" id="3.60.15.10:FF:000014">
    <property type="entry name" value="Zinc phosphodiesterase ELAC protein 2"/>
    <property type="match status" value="1"/>
</dbReference>
<keyword evidence="15" id="KW-0809">Transit peptide</keyword>
<dbReference type="Gene3D" id="3.60.15.10">
    <property type="entry name" value="Ribonuclease Z/Hydroxyacylglutathione hydrolase-like"/>
    <property type="match status" value="2"/>
</dbReference>
<evidence type="ECO:0000256" key="15">
    <source>
        <dbReference type="ARBA" id="ARBA00022946"/>
    </source>
</evidence>
<proteinExistence type="inferred from homology"/>
<dbReference type="GO" id="GO:1990180">
    <property type="term" value="P:mitochondrial tRNA 3'-end processing"/>
    <property type="evidence" value="ECO:0007669"/>
    <property type="project" value="TreeGrafter"/>
</dbReference>
<comment type="function">
    <text evidence="22">Zinc phosphodiesterase, which displays mitochondrial tRNA 3'-processing endonuclease activity. Involved in tRNA maturation, by removing a 3'-trailer from precursor tRNA. Associates with mitochondrial DNA complexes at the nucleoids to initiate RNA processing and ribosome assembly.</text>
</comment>
<dbReference type="InterPro" id="IPR001279">
    <property type="entry name" value="Metallo-B-lactamas"/>
</dbReference>
<evidence type="ECO:0000256" key="10">
    <source>
        <dbReference type="ARBA" id="ARBA00022722"/>
    </source>
</evidence>
<keyword evidence="13" id="KW-0378">Hydrolase</keyword>
<reference evidence="26" key="1">
    <citation type="submission" date="2020-12" db="EMBL/GenBank/DDBJ databases">
        <title>Metabolic potential, ecology and presence of endohyphal bacteria is reflected in genomic diversity of Mucoromycotina.</title>
        <authorList>
            <person name="Muszewska A."/>
            <person name="Okrasinska A."/>
            <person name="Steczkiewicz K."/>
            <person name="Drgas O."/>
            <person name="Orlowska M."/>
            <person name="Perlinska-Lenart U."/>
            <person name="Aleksandrzak-Piekarczyk T."/>
            <person name="Szatraj K."/>
            <person name="Zielenkiewicz U."/>
            <person name="Pilsyk S."/>
            <person name="Malc E."/>
            <person name="Mieczkowski P."/>
            <person name="Kruszewska J.S."/>
            <person name="Biernat P."/>
            <person name="Pawlowska J."/>
        </authorList>
    </citation>
    <scope>NUCLEOTIDE SEQUENCE</scope>
    <source>
        <strain evidence="26">WA0000051536</strain>
    </source>
</reference>
<evidence type="ECO:0000256" key="11">
    <source>
        <dbReference type="ARBA" id="ARBA00022723"/>
    </source>
</evidence>
<dbReference type="InterPro" id="IPR027794">
    <property type="entry name" value="tRNase_Z_dom"/>
</dbReference>
<dbReference type="PANTHER" id="PTHR12553:SF49">
    <property type="entry name" value="ZINC PHOSPHODIESTERASE ELAC PROTEIN 2"/>
    <property type="match status" value="1"/>
</dbReference>
<keyword evidence="12" id="KW-0255">Endonuclease</keyword>